<organism evidence="2 3">
    <name type="scientific">Methanoculleus frigidifontis</name>
    <dbReference type="NCBI Taxonomy" id="2584085"/>
    <lineage>
        <taxon>Archaea</taxon>
        <taxon>Methanobacteriati</taxon>
        <taxon>Methanobacteriota</taxon>
        <taxon>Stenosarchaea group</taxon>
        <taxon>Methanomicrobia</taxon>
        <taxon>Methanomicrobiales</taxon>
        <taxon>Methanomicrobiaceae</taxon>
        <taxon>Methanoculleus</taxon>
    </lineage>
</organism>
<gene>
    <name evidence="2" type="ORF">FGU65_03965</name>
</gene>
<feature type="domain" description="DUF3344" evidence="1">
    <location>
        <begin position="24"/>
        <end position="321"/>
    </location>
</feature>
<keyword evidence="3" id="KW-1185">Reference proteome</keyword>
<proteinExistence type="predicted"/>
<dbReference type="RefSeq" id="WP_301663139.1">
    <property type="nucleotide sequence ID" value="NZ_VCYH01000002.1"/>
</dbReference>
<dbReference type="Proteomes" id="UP001168338">
    <property type="component" value="Unassembled WGS sequence"/>
</dbReference>
<sequence>MASRSFTVLGIALLIALAAPASASYAGDKPLTTVMADEIGGGYAFTLGNSTYSGTLEPGDTYTVAFEQTLPADARITDARAYVYWAWSRVGQQAVYPAMQVALPGVGRQELNRSQRYVDSKGFVSSNDFFSGMDVYPLPAAAVAKNPATVTVANAADDNTSFVVQGVGLLIVYESPSSPQGMLWVKEGCDMLYSSYGVQPEMATNRIEFAGAVDTSAVRSATLQLVAPSGGYTRTDVPQKNAVTVNRNTGDRLPAFIEVILEALFPGYNGREWTDAFDATEQTQVGTDTRDIAPYLRSRENIVTVRDNGDYLLLTNAFLWIDLGEEQA</sequence>
<accession>A0ABT8M7Z1</accession>
<evidence type="ECO:0000313" key="2">
    <source>
        <dbReference type="EMBL" id="MDN7024053.1"/>
    </source>
</evidence>
<reference evidence="2" key="1">
    <citation type="submission" date="2019-05" db="EMBL/GenBank/DDBJ databases">
        <title>Methanoculleus sp. FWC-SCC1, a methanogenic archaeon isolated from deep marine cold seep.</title>
        <authorList>
            <person name="Chen Y.-W."/>
            <person name="Chen S.-C."/>
            <person name="Teng N.-H."/>
            <person name="Lai M.-C."/>
        </authorList>
    </citation>
    <scope>NUCLEOTIDE SEQUENCE</scope>
    <source>
        <strain evidence="2">FWC-SCC1</strain>
    </source>
</reference>
<dbReference type="InterPro" id="IPR021779">
    <property type="entry name" value="DUF3344"/>
</dbReference>
<evidence type="ECO:0000259" key="1">
    <source>
        <dbReference type="Pfam" id="PF11824"/>
    </source>
</evidence>
<comment type="caution">
    <text evidence="2">The sequence shown here is derived from an EMBL/GenBank/DDBJ whole genome shotgun (WGS) entry which is preliminary data.</text>
</comment>
<dbReference type="EMBL" id="VCYH01000002">
    <property type="protein sequence ID" value="MDN7024053.1"/>
    <property type="molecule type" value="Genomic_DNA"/>
</dbReference>
<protein>
    <submittedName>
        <fullName evidence="2">DUF3344 domain-containing protein</fullName>
    </submittedName>
</protein>
<name>A0ABT8M7Z1_9EURY</name>
<evidence type="ECO:0000313" key="3">
    <source>
        <dbReference type="Proteomes" id="UP001168338"/>
    </source>
</evidence>
<dbReference type="Pfam" id="PF11824">
    <property type="entry name" value="DUF3344"/>
    <property type="match status" value="1"/>
</dbReference>